<dbReference type="PANTHER" id="PTHR42970:SF1">
    <property type="entry name" value="PECTATE LYASE C-RELATED"/>
    <property type="match status" value="1"/>
</dbReference>
<dbReference type="InterPro" id="IPR052063">
    <property type="entry name" value="Polysaccharide_Lyase_1"/>
</dbReference>
<evidence type="ECO:0000313" key="3">
    <source>
        <dbReference type="EMBL" id="KAA6344956.1"/>
    </source>
</evidence>
<accession>A0A5J4SFU4</accession>
<feature type="non-terminal residue" evidence="3">
    <location>
        <position position="1"/>
    </location>
</feature>
<evidence type="ECO:0000256" key="2">
    <source>
        <dbReference type="ARBA" id="ARBA00023180"/>
    </source>
</evidence>
<protein>
    <submittedName>
        <fullName evidence="3">Uncharacterized protein</fullName>
    </submittedName>
</protein>
<dbReference type="AlphaFoldDB" id="A0A5J4SFU4"/>
<reference evidence="3" key="1">
    <citation type="submission" date="2019-03" db="EMBL/GenBank/DDBJ databases">
        <title>Single cell metagenomics reveals metabolic interactions within the superorganism composed of flagellate Streblomastix strix and complex community of Bacteroidetes bacteria on its surface.</title>
        <authorList>
            <person name="Treitli S.C."/>
            <person name="Kolisko M."/>
            <person name="Husnik F."/>
            <person name="Keeling P."/>
            <person name="Hampl V."/>
        </authorList>
    </citation>
    <scope>NUCLEOTIDE SEQUENCE</scope>
    <source>
        <strain evidence="3">STM</strain>
    </source>
</reference>
<keyword evidence="1" id="KW-0479">Metal-binding</keyword>
<dbReference type="EMBL" id="SNRY01000193">
    <property type="protein sequence ID" value="KAA6344956.1"/>
    <property type="molecule type" value="Genomic_DNA"/>
</dbReference>
<evidence type="ECO:0000256" key="1">
    <source>
        <dbReference type="ARBA" id="ARBA00022723"/>
    </source>
</evidence>
<sequence length="55" mass="5924">GGKYATGGRGGKVLTVTSLKDDGSEGTLRWALRQKGARVIVFPMNGQVESRFLRT</sequence>
<dbReference type="GO" id="GO:0046872">
    <property type="term" value="F:metal ion binding"/>
    <property type="evidence" value="ECO:0007669"/>
    <property type="project" value="UniProtKB-KW"/>
</dbReference>
<dbReference type="SUPFAM" id="SSF51126">
    <property type="entry name" value="Pectin lyase-like"/>
    <property type="match status" value="1"/>
</dbReference>
<dbReference type="PANTHER" id="PTHR42970">
    <property type="entry name" value="PECTATE LYASE C-RELATED"/>
    <property type="match status" value="1"/>
</dbReference>
<gene>
    <name evidence="3" type="ORF">EZS27_007465</name>
</gene>
<keyword evidence="2" id="KW-0325">Glycoprotein</keyword>
<proteinExistence type="predicted"/>
<dbReference type="InterPro" id="IPR012334">
    <property type="entry name" value="Pectin_lyas_fold"/>
</dbReference>
<comment type="caution">
    <text evidence="3">The sequence shown here is derived from an EMBL/GenBank/DDBJ whole genome shotgun (WGS) entry which is preliminary data.</text>
</comment>
<organism evidence="3">
    <name type="scientific">termite gut metagenome</name>
    <dbReference type="NCBI Taxonomy" id="433724"/>
    <lineage>
        <taxon>unclassified sequences</taxon>
        <taxon>metagenomes</taxon>
        <taxon>organismal metagenomes</taxon>
    </lineage>
</organism>
<dbReference type="InterPro" id="IPR011050">
    <property type="entry name" value="Pectin_lyase_fold/virulence"/>
</dbReference>
<dbReference type="Gene3D" id="2.160.20.10">
    <property type="entry name" value="Single-stranded right-handed beta-helix, Pectin lyase-like"/>
    <property type="match status" value="1"/>
</dbReference>
<name>A0A5J4SFU4_9ZZZZ</name>